<accession>A0ABP3F2G7</accession>
<proteinExistence type="predicted"/>
<feature type="compositionally biased region" description="Basic and acidic residues" evidence="1">
    <location>
        <begin position="16"/>
        <end position="30"/>
    </location>
</feature>
<sequence length="139" mass="15114">MSPLSPGAVSGARGAVGEEYHPRNPSDEAGRMTNPKVFIPTHQRGFPGHLHLPPGADPSPIVAEFAPGTFTWNERGQYAEFPVTLSQDVVAVLHKHYAYVDMQYGKSEFEPEASTTVKRPAAARPGTWRHMGPRIPASV</sequence>
<name>A0ABP3F2G7_9ACTN</name>
<evidence type="ECO:0000313" key="2">
    <source>
        <dbReference type="EMBL" id="GAA0286847.1"/>
    </source>
</evidence>
<evidence type="ECO:0000256" key="1">
    <source>
        <dbReference type="SAM" id="MobiDB-lite"/>
    </source>
</evidence>
<protein>
    <submittedName>
        <fullName evidence="2">Uncharacterized protein</fullName>
    </submittedName>
</protein>
<gene>
    <name evidence="2" type="ORF">GCM10010302_26460</name>
</gene>
<feature type="region of interest" description="Disordered" evidence="1">
    <location>
        <begin position="115"/>
        <end position="139"/>
    </location>
</feature>
<comment type="caution">
    <text evidence="2">The sequence shown here is derived from an EMBL/GenBank/DDBJ whole genome shotgun (WGS) entry which is preliminary data.</text>
</comment>
<evidence type="ECO:0000313" key="3">
    <source>
        <dbReference type="Proteomes" id="UP001501867"/>
    </source>
</evidence>
<keyword evidence="3" id="KW-1185">Reference proteome</keyword>
<dbReference type="Proteomes" id="UP001501867">
    <property type="component" value="Unassembled WGS sequence"/>
</dbReference>
<reference evidence="3" key="1">
    <citation type="journal article" date="2019" name="Int. J. Syst. Evol. Microbiol.">
        <title>The Global Catalogue of Microorganisms (GCM) 10K type strain sequencing project: providing services to taxonomists for standard genome sequencing and annotation.</title>
        <authorList>
            <consortium name="The Broad Institute Genomics Platform"/>
            <consortium name="The Broad Institute Genome Sequencing Center for Infectious Disease"/>
            <person name="Wu L."/>
            <person name="Ma J."/>
        </authorList>
    </citation>
    <scope>NUCLEOTIDE SEQUENCE [LARGE SCALE GENOMIC DNA]</scope>
    <source>
        <strain evidence="3">JCM 4505</strain>
    </source>
</reference>
<feature type="region of interest" description="Disordered" evidence="1">
    <location>
        <begin position="1"/>
        <end position="55"/>
    </location>
</feature>
<dbReference type="EMBL" id="BAAABV010000015">
    <property type="protein sequence ID" value="GAA0286847.1"/>
    <property type="molecule type" value="Genomic_DNA"/>
</dbReference>
<organism evidence="2 3">
    <name type="scientific">Streptomyces polychromogenes</name>
    <dbReference type="NCBI Taxonomy" id="67342"/>
    <lineage>
        <taxon>Bacteria</taxon>
        <taxon>Bacillati</taxon>
        <taxon>Actinomycetota</taxon>
        <taxon>Actinomycetes</taxon>
        <taxon>Kitasatosporales</taxon>
        <taxon>Streptomycetaceae</taxon>
        <taxon>Streptomyces</taxon>
    </lineage>
</organism>